<reference evidence="1" key="1">
    <citation type="submission" date="2022-03" db="EMBL/GenBank/DDBJ databases">
        <title>Complete genome sequence of Caldinitratiruptor microaerophilus.</title>
        <authorList>
            <person name="Mukaiyama R."/>
            <person name="Nishiyama T."/>
            <person name="Ueda K."/>
        </authorList>
    </citation>
    <scope>NUCLEOTIDE SEQUENCE</scope>
    <source>
        <strain evidence="1">JCM 16183</strain>
    </source>
</reference>
<keyword evidence="2" id="KW-1185">Reference proteome</keyword>
<gene>
    <name evidence="1" type="ORF">caldi_08490</name>
</gene>
<accession>A0AA35CIG9</accession>
<dbReference type="Proteomes" id="UP001163687">
    <property type="component" value="Chromosome"/>
</dbReference>
<name>A0AA35CIG9_9FIRM</name>
<protein>
    <submittedName>
        <fullName evidence="1">Uncharacterized protein</fullName>
    </submittedName>
</protein>
<sequence length="179" mass="18829">MIAPIITDQRGSLGILAAALLLLFAAVLAGFAIVHEVAAARSRIEQALVAALDAAAAQTDPLLMAATGRAEIVEPRARAAFLHAFPQFAGLSAGWAPPPADPVMAGPVVLEDFRVYRAADAGTRDPLGQPVSGPSVYAQVRFPVTVRFLGLPASRMDVRVATRQAAPSYDQPSGSWQYR</sequence>
<proteinExistence type="predicted"/>
<evidence type="ECO:0000313" key="2">
    <source>
        <dbReference type="Proteomes" id="UP001163687"/>
    </source>
</evidence>
<evidence type="ECO:0000313" key="1">
    <source>
        <dbReference type="EMBL" id="BDG59759.1"/>
    </source>
</evidence>
<dbReference type="KEGG" id="cmic:caldi_08490"/>
<dbReference type="RefSeq" id="WP_264843858.1">
    <property type="nucleotide sequence ID" value="NZ_AP025628.1"/>
</dbReference>
<dbReference type="AlphaFoldDB" id="A0AA35CIG9"/>
<organism evidence="1 2">
    <name type="scientific">Caldinitratiruptor microaerophilus</name>
    <dbReference type="NCBI Taxonomy" id="671077"/>
    <lineage>
        <taxon>Bacteria</taxon>
        <taxon>Bacillati</taxon>
        <taxon>Bacillota</taxon>
        <taxon>Clostridia</taxon>
        <taxon>Eubacteriales</taxon>
        <taxon>Symbiobacteriaceae</taxon>
        <taxon>Caldinitratiruptor</taxon>
    </lineage>
</organism>
<dbReference type="EMBL" id="AP025628">
    <property type="protein sequence ID" value="BDG59759.1"/>
    <property type="molecule type" value="Genomic_DNA"/>
</dbReference>